<feature type="compositionally biased region" description="Basic and acidic residues" evidence="3">
    <location>
        <begin position="35"/>
        <end position="48"/>
    </location>
</feature>
<dbReference type="SUPFAM" id="SSF52058">
    <property type="entry name" value="L domain-like"/>
    <property type="match status" value="1"/>
</dbReference>
<feature type="region of interest" description="Disordered" evidence="3">
    <location>
        <begin position="94"/>
        <end position="115"/>
    </location>
</feature>
<dbReference type="InterPro" id="IPR003591">
    <property type="entry name" value="Leu-rich_rpt_typical-subtyp"/>
</dbReference>
<dbReference type="OrthoDB" id="7451790at2759"/>
<dbReference type="Proteomes" id="UP000290900">
    <property type="component" value="Unassembled WGS sequence"/>
</dbReference>
<dbReference type="InterPro" id="IPR052574">
    <property type="entry name" value="CDIRP"/>
</dbReference>
<feature type="compositionally biased region" description="Basic and acidic residues" evidence="3">
    <location>
        <begin position="59"/>
        <end position="70"/>
    </location>
</feature>
<evidence type="ECO:0000256" key="2">
    <source>
        <dbReference type="ARBA" id="ARBA00022737"/>
    </source>
</evidence>
<keyword evidence="1" id="KW-0433">Leucine-rich repeat</keyword>
<evidence type="ECO:0000256" key="3">
    <source>
        <dbReference type="SAM" id="MobiDB-lite"/>
    </source>
</evidence>
<feature type="region of interest" description="Disordered" evidence="3">
    <location>
        <begin position="222"/>
        <end position="245"/>
    </location>
</feature>
<keyword evidence="5" id="KW-1185">Reference proteome</keyword>
<dbReference type="Gene3D" id="3.80.10.10">
    <property type="entry name" value="Ribonuclease Inhibitor"/>
    <property type="match status" value="3"/>
</dbReference>
<gene>
    <name evidence="4" type="ORF">BRENAR_LOCUS3129</name>
</gene>
<evidence type="ECO:0000256" key="1">
    <source>
        <dbReference type="ARBA" id="ARBA00022614"/>
    </source>
</evidence>
<dbReference type="PANTHER" id="PTHR47566">
    <property type="match status" value="1"/>
</dbReference>
<dbReference type="PANTHER" id="PTHR47566:SF1">
    <property type="entry name" value="PROTEIN NUD1"/>
    <property type="match status" value="1"/>
</dbReference>
<feature type="region of interest" description="Disordered" evidence="3">
    <location>
        <begin position="29"/>
        <end position="79"/>
    </location>
</feature>
<dbReference type="InParanoid" id="A0A448YNG6"/>
<dbReference type="GO" id="GO:0035591">
    <property type="term" value="F:signaling adaptor activity"/>
    <property type="evidence" value="ECO:0007669"/>
    <property type="project" value="TreeGrafter"/>
</dbReference>
<dbReference type="PROSITE" id="PS51450">
    <property type="entry name" value="LRR"/>
    <property type="match status" value="4"/>
</dbReference>
<sequence length="1109" mass="124284">MTDREGSPIGKTQEMVKAYERLAAEAALSARRGSLKSDDGKSEDRSERGDDEDDGYDNSSDKLDTVHTDDCLPPDPPQIVKKYKLNADFNQRSPARDILEDKSNLTNSHDPSFQEWMPDVLKGEKWPERETIVNSTNEANENEVSSDYTTSSIGAQMLEDNPYLSVSARTNTIVKNSALGGDDEAEWRKYRNDQFVRHLNANNFKQPSTEDAETRGFVPDTFANKSRNKNMDSNKKNHSVLSESFTPSSPLKLFGGRQDTYTKGKLKDILGYVNGGKKEEAKQQNGTEDEEEGDISHVIKGADSVYDKAIASAKVAGELPDDSNGNGSSSMTYSEEYTSDADEFNSERSGATFSANAYYQNGDNLFKNLKRKFSQPLPRPSSGVSDYTSDEVDEEEVEEETTAAVDANEETTDGNLTSSLAALQKQFNISMSDLGGGVKPVSKPKIEGGKRNEEVKKSEVKPAEFSDHEYLSDINEATGASPKYKLLNFISAEDYKDKIYDKRQNKYISKDEYSELYGETNNEGVGISASRTNEDVFEGISGVVEKSSGILKHDSNIRNQRPVQEVSFKLPDEDTLDKHTVLPSDTTGELSFSQTNAALVSAITETYPEEDWDYVEQLVISEKHLDKLRDLKRFTPHMWLLDASHNQISHVEGVPENIQILKLRDNRFDTLAAFELRNLQVLELDENSLENLSGLSSLSNLSSLSVSSNRLINVDHLQSLRMLRYLNLSNNKLSARLDFANYQLWLLEDLILDGNQLTELVGIENLPNLIYLSANDNSLRSISCLGVKHKNLKRLSLNNNRLAGLELGCFPRLMRLSVDRNDLEQISGLGRYLEKVSFRYQSASDSVTSEIVSSSFKSDNLRSISLTGGSISGFNLLGKGVSPRFSTLTRLDLSAMGLDKLPDKFGETFPLLTDLNLNFNSLTSLKELKGLSHLRKLKLLGNSLGKIEGIMESTESLRESLRLLDLRVNPVTKGFYPYVFYDPESRNDGERTRLFEGEAASAAIGDSFVDGSSMLNLRDYDDIEAFSVEYQKLYSKDRLSKWSEKDNEFGDQQSKVLANEKGIYQMGLIVWFYNIQYLDGLKIDLKRRLQENGRFKRNSRATKRNQVAS</sequence>
<feature type="compositionally biased region" description="Basic and acidic residues" evidence="3">
    <location>
        <begin position="444"/>
        <end position="460"/>
    </location>
</feature>
<dbReference type="SUPFAM" id="SSF52047">
    <property type="entry name" value="RNI-like"/>
    <property type="match status" value="1"/>
</dbReference>
<dbReference type="EMBL" id="CAACVR010000023">
    <property type="protein sequence ID" value="VEU22398.1"/>
    <property type="molecule type" value="Genomic_DNA"/>
</dbReference>
<evidence type="ECO:0000313" key="5">
    <source>
        <dbReference type="Proteomes" id="UP000290900"/>
    </source>
</evidence>
<organism evidence="4 5">
    <name type="scientific">Brettanomyces naardenensis</name>
    <name type="common">Yeast</name>
    <dbReference type="NCBI Taxonomy" id="13370"/>
    <lineage>
        <taxon>Eukaryota</taxon>
        <taxon>Fungi</taxon>
        <taxon>Dikarya</taxon>
        <taxon>Ascomycota</taxon>
        <taxon>Saccharomycotina</taxon>
        <taxon>Pichiomycetes</taxon>
        <taxon>Pichiales</taxon>
        <taxon>Pichiaceae</taxon>
        <taxon>Brettanomyces</taxon>
    </lineage>
</organism>
<dbReference type="InterPro" id="IPR032675">
    <property type="entry name" value="LRR_dom_sf"/>
</dbReference>
<dbReference type="STRING" id="13370.A0A448YNG6"/>
<feature type="compositionally biased region" description="Basic and acidic residues" evidence="3">
    <location>
        <begin position="94"/>
        <end position="103"/>
    </location>
</feature>
<feature type="region of interest" description="Disordered" evidence="3">
    <location>
        <begin position="317"/>
        <end position="345"/>
    </location>
</feature>
<dbReference type="SMART" id="SM00364">
    <property type="entry name" value="LRR_BAC"/>
    <property type="match status" value="5"/>
</dbReference>
<feature type="region of interest" description="Disordered" evidence="3">
    <location>
        <begin position="438"/>
        <end position="460"/>
    </location>
</feature>
<accession>A0A448YNG6</accession>
<dbReference type="SMART" id="SM00365">
    <property type="entry name" value="LRR_SD22"/>
    <property type="match status" value="6"/>
</dbReference>
<dbReference type="GO" id="GO:1902412">
    <property type="term" value="P:regulation of mitotic cytokinesis"/>
    <property type="evidence" value="ECO:0007669"/>
    <property type="project" value="TreeGrafter"/>
</dbReference>
<feature type="compositionally biased region" description="Acidic residues" evidence="3">
    <location>
        <begin position="388"/>
        <end position="412"/>
    </location>
</feature>
<keyword evidence="2" id="KW-0677">Repeat</keyword>
<proteinExistence type="predicted"/>
<dbReference type="InterPro" id="IPR001611">
    <property type="entry name" value="Leu-rich_rpt"/>
</dbReference>
<name>A0A448YNG6_BRENA</name>
<protein>
    <submittedName>
        <fullName evidence="4">DEKNAAC103524</fullName>
    </submittedName>
</protein>
<reference evidence="4 5" key="1">
    <citation type="submission" date="2018-12" db="EMBL/GenBank/DDBJ databases">
        <authorList>
            <person name="Tiukova I."/>
            <person name="Dainat J."/>
        </authorList>
    </citation>
    <scope>NUCLEOTIDE SEQUENCE [LARGE SCALE GENOMIC DNA]</scope>
</reference>
<dbReference type="GO" id="GO:0061499">
    <property type="term" value="C:outer plaque of mitotic spindle pole body"/>
    <property type="evidence" value="ECO:0007669"/>
    <property type="project" value="TreeGrafter"/>
</dbReference>
<evidence type="ECO:0000313" key="4">
    <source>
        <dbReference type="EMBL" id="VEU22398.1"/>
    </source>
</evidence>
<dbReference type="GO" id="GO:0031028">
    <property type="term" value="P:septation initiation signaling"/>
    <property type="evidence" value="ECO:0007669"/>
    <property type="project" value="TreeGrafter"/>
</dbReference>
<feature type="region of interest" description="Disordered" evidence="3">
    <location>
        <begin position="373"/>
        <end position="414"/>
    </location>
</feature>
<dbReference type="AlphaFoldDB" id="A0A448YNG6"/>
<dbReference type="SMART" id="SM00369">
    <property type="entry name" value="LRR_TYP"/>
    <property type="match status" value="5"/>
</dbReference>